<dbReference type="InterPro" id="IPR002083">
    <property type="entry name" value="MATH/TRAF_dom"/>
</dbReference>
<dbReference type="CDD" id="cd00121">
    <property type="entry name" value="MATH"/>
    <property type="match status" value="1"/>
</dbReference>
<dbReference type="Gene3D" id="3.30.710.10">
    <property type="entry name" value="Potassium Channel Kv1.1, Chain A"/>
    <property type="match status" value="1"/>
</dbReference>
<protein>
    <recommendedName>
        <fullName evidence="3">MATH domain-containing protein</fullName>
    </recommendedName>
</protein>
<sequence>MSTAREIHVGTPAPDFPLEESVTVHFHVFANLTTEKDEEVCSPSFTLAGFEWNVCIYPGGNVISDEGMFLRNEDIMIARYDVSDIAFKVGRRVFHAHKCVLKAMEPRMPIENVEPKMFELMLQHVDGKAILPNEWAEYSKPILEASGKYGFTALKEEAEAWHIKRLKLTVDNAVDEGLKKAVMDFIVENGKSVITSPSFANLKESGELVTELMLELAEAASNNRKRKLDEVSA</sequence>
<gene>
    <name evidence="1" type="ORF">ACHAWO_006349</name>
</gene>
<comment type="caution">
    <text evidence="1">The sequence shown here is derived from an EMBL/GenBank/DDBJ whole genome shotgun (WGS) entry which is preliminary data.</text>
</comment>
<dbReference type="InterPro" id="IPR011333">
    <property type="entry name" value="SKP1/BTB/POZ_sf"/>
</dbReference>
<dbReference type="Gene3D" id="1.25.40.420">
    <property type="match status" value="1"/>
</dbReference>
<dbReference type="AlphaFoldDB" id="A0ABD3NM38"/>
<dbReference type="SUPFAM" id="SSF54695">
    <property type="entry name" value="POZ domain"/>
    <property type="match status" value="1"/>
</dbReference>
<organism evidence="1 2">
    <name type="scientific">Cyclotella atomus</name>
    <dbReference type="NCBI Taxonomy" id="382360"/>
    <lineage>
        <taxon>Eukaryota</taxon>
        <taxon>Sar</taxon>
        <taxon>Stramenopiles</taxon>
        <taxon>Ochrophyta</taxon>
        <taxon>Bacillariophyta</taxon>
        <taxon>Coscinodiscophyceae</taxon>
        <taxon>Thalassiosirophycidae</taxon>
        <taxon>Stephanodiscales</taxon>
        <taxon>Stephanodiscaceae</taxon>
        <taxon>Cyclotella</taxon>
    </lineage>
</organism>
<dbReference type="CDD" id="cd18186">
    <property type="entry name" value="BTB_POZ_ZBTB_KLHL-like"/>
    <property type="match status" value="1"/>
</dbReference>
<evidence type="ECO:0008006" key="3">
    <source>
        <dbReference type="Google" id="ProtNLM"/>
    </source>
</evidence>
<keyword evidence="2" id="KW-1185">Reference proteome</keyword>
<proteinExistence type="predicted"/>
<dbReference type="CDD" id="cd14733">
    <property type="entry name" value="BACK"/>
    <property type="match status" value="1"/>
</dbReference>
<dbReference type="InterPro" id="IPR045005">
    <property type="entry name" value="BPM1-6"/>
</dbReference>
<name>A0ABD3NM38_9STRA</name>
<dbReference type="PANTHER" id="PTHR26379:SF187">
    <property type="entry name" value="OS07G0655300 PROTEIN"/>
    <property type="match status" value="1"/>
</dbReference>
<evidence type="ECO:0000313" key="2">
    <source>
        <dbReference type="Proteomes" id="UP001530400"/>
    </source>
</evidence>
<dbReference type="EMBL" id="JALLPJ020001072">
    <property type="protein sequence ID" value="KAL3776995.1"/>
    <property type="molecule type" value="Genomic_DNA"/>
</dbReference>
<dbReference type="Proteomes" id="UP001530400">
    <property type="component" value="Unassembled WGS sequence"/>
</dbReference>
<evidence type="ECO:0000313" key="1">
    <source>
        <dbReference type="EMBL" id="KAL3776995.1"/>
    </source>
</evidence>
<dbReference type="SUPFAM" id="SSF49599">
    <property type="entry name" value="TRAF domain-like"/>
    <property type="match status" value="1"/>
</dbReference>
<reference evidence="1 2" key="1">
    <citation type="submission" date="2024-10" db="EMBL/GenBank/DDBJ databases">
        <title>Updated reference genomes for cyclostephanoid diatoms.</title>
        <authorList>
            <person name="Roberts W.R."/>
            <person name="Alverson A.J."/>
        </authorList>
    </citation>
    <scope>NUCLEOTIDE SEQUENCE [LARGE SCALE GENOMIC DNA]</scope>
    <source>
        <strain evidence="1 2">AJA010-31</strain>
    </source>
</reference>
<dbReference type="PANTHER" id="PTHR26379">
    <property type="entry name" value="BTB/POZ AND MATH DOMAIN-CONTAINING PROTEIN 1"/>
    <property type="match status" value="1"/>
</dbReference>
<accession>A0ABD3NM38</accession>